<keyword evidence="5" id="KW-1185">Reference proteome</keyword>
<evidence type="ECO:0000313" key="4">
    <source>
        <dbReference type="EMBL" id="KAF6155855.1"/>
    </source>
</evidence>
<evidence type="ECO:0000256" key="1">
    <source>
        <dbReference type="ARBA" id="ARBA00006010"/>
    </source>
</evidence>
<gene>
    <name evidence="4" type="ORF">GIB67_039186</name>
</gene>
<evidence type="ECO:0000256" key="2">
    <source>
        <dbReference type="ARBA" id="ARBA00022729"/>
    </source>
</evidence>
<dbReference type="Proteomes" id="UP000541444">
    <property type="component" value="Unassembled WGS sequence"/>
</dbReference>
<name>A0A7J7MLQ5_9MAGN</name>
<organism evidence="4 5">
    <name type="scientific">Kingdonia uniflora</name>
    <dbReference type="NCBI Taxonomy" id="39325"/>
    <lineage>
        <taxon>Eukaryota</taxon>
        <taxon>Viridiplantae</taxon>
        <taxon>Streptophyta</taxon>
        <taxon>Embryophyta</taxon>
        <taxon>Tracheophyta</taxon>
        <taxon>Spermatophyta</taxon>
        <taxon>Magnoliopsida</taxon>
        <taxon>Ranunculales</taxon>
        <taxon>Circaeasteraceae</taxon>
        <taxon>Kingdonia</taxon>
    </lineage>
</organism>
<protein>
    <submittedName>
        <fullName evidence="4">Uncharacterized protein</fullName>
    </submittedName>
</protein>
<evidence type="ECO:0000256" key="3">
    <source>
        <dbReference type="SAM" id="Phobius"/>
    </source>
</evidence>
<accession>A0A7J7MLQ5</accession>
<dbReference type="PANTHER" id="PTHR33227:SF6">
    <property type="entry name" value="PROTEIN GRIM REAPER"/>
    <property type="match status" value="1"/>
</dbReference>
<keyword evidence="3" id="KW-1133">Transmembrane helix</keyword>
<dbReference type="OrthoDB" id="2013942at2759"/>
<feature type="transmembrane region" description="Helical" evidence="3">
    <location>
        <begin position="12"/>
        <end position="31"/>
    </location>
</feature>
<keyword evidence="2" id="KW-0732">Signal</keyword>
<evidence type="ECO:0000313" key="5">
    <source>
        <dbReference type="Proteomes" id="UP000541444"/>
    </source>
</evidence>
<keyword evidence="3" id="KW-0812">Transmembrane</keyword>
<keyword evidence="3" id="KW-0472">Membrane</keyword>
<reference evidence="4 5" key="1">
    <citation type="journal article" date="2020" name="IScience">
        <title>Genome Sequencing of the Endangered Kingdonia uniflora (Circaeasteraceae, Ranunculales) Reveals Potential Mechanisms of Evolutionary Specialization.</title>
        <authorList>
            <person name="Sun Y."/>
            <person name="Deng T."/>
            <person name="Zhang A."/>
            <person name="Moore M.J."/>
            <person name="Landis J.B."/>
            <person name="Lin N."/>
            <person name="Zhang H."/>
            <person name="Zhang X."/>
            <person name="Huang J."/>
            <person name="Zhang X."/>
            <person name="Sun H."/>
            <person name="Wang H."/>
        </authorList>
    </citation>
    <scope>NUCLEOTIDE SEQUENCE [LARGE SCALE GENOMIC DNA]</scope>
    <source>
        <strain evidence="4">TB1705</strain>
        <tissue evidence="4">Leaf</tissue>
    </source>
</reference>
<dbReference type="EMBL" id="JACGCM010001398">
    <property type="protein sequence ID" value="KAF6155855.1"/>
    <property type="molecule type" value="Genomic_DNA"/>
</dbReference>
<dbReference type="Pfam" id="PF04885">
    <property type="entry name" value="Stig1"/>
    <property type="match status" value="1"/>
</dbReference>
<dbReference type="AlphaFoldDB" id="A0A7J7MLQ5"/>
<dbReference type="PANTHER" id="PTHR33227">
    <property type="entry name" value="STIGMA-SPECIFIC STIG1-LIKE PROTEIN 3"/>
    <property type="match status" value="1"/>
</dbReference>
<comment type="similarity">
    <text evidence="1">Belongs to the STIG1 family.</text>
</comment>
<sequence length="142" mass="15511">MAITPLKVTSILFIIILIIPLLQIPLFSLAISTDLDDDEEYYTVDQPQRVRKGARCDSLSKNICNGVSVNNGTGLLQCCKFHCHNVLRDQNNCGNCGHRCGFGELCCNGICTNVVCNVDHCGRCDKKCSPGVKCEYGTCGYA</sequence>
<comment type="caution">
    <text evidence="4">The sequence shown here is derived from an EMBL/GenBank/DDBJ whole genome shotgun (WGS) entry which is preliminary data.</text>
</comment>
<dbReference type="InterPro" id="IPR006969">
    <property type="entry name" value="Stig-like"/>
</dbReference>
<proteinExistence type="inferred from homology"/>